<keyword evidence="3" id="KW-1185">Reference proteome</keyword>
<feature type="compositionally biased region" description="Basic and acidic residues" evidence="1">
    <location>
        <begin position="135"/>
        <end position="144"/>
    </location>
</feature>
<accession>A0A5N5KC94</accession>
<evidence type="ECO:0000313" key="3">
    <source>
        <dbReference type="Proteomes" id="UP000326939"/>
    </source>
</evidence>
<organism evidence="2 3">
    <name type="scientific">Salix brachista</name>
    <dbReference type="NCBI Taxonomy" id="2182728"/>
    <lineage>
        <taxon>Eukaryota</taxon>
        <taxon>Viridiplantae</taxon>
        <taxon>Streptophyta</taxon>
        <taxon>Embryophyta</taxon>
        <taxon>Tracheophyta</taxon>
        <taxon>Spermatophyta</taxon>
        <taxon>Magnoliopsida</taxon>
        <taxon>eudicotyledons</taxon>
        <taxon>Gunneridae</taxon>
        <taxon>Pentapetalae</taxon>
        <taxon>rosids</taxon>
        <taxon>fabids</taxon>
        <taxon>Malpighiales</taxon>
        <taxon>Salicaceae</taxon>
        <taxon>Saliceae</taxon>
        <taxon>Salix</taxon>
    </lineage>
</organism>
<dbReference type="Proteomes" id="UP000326939">
    <property type="component" value="Chromosome 14"/>
</dbReference>
<feature type="region of interest" description="Disordered" evidence="1">
    <location>
        <begin position="124"/>
        <end position="144"/>
    </location>
</feature>
<evidence type="ECO:0000256" key="1">
    <source>
        <dbReference type="SAM" id="MobiDB-lite"/>
    </source>
</evidence>
<comment type="caution">
    <text evidence="2">The sequence shown here is derived from an EMBL/GenBank/DDBJ whole genome shotgun (WGS) entry which is preliminary data.</text>
</comment>
<protein>
    <submittedName>
        <fullName evidence="2">Uncharacterized protein</fullName>
    </submittedName>
</protein>
<feature type="region of interest" description="Disordered" evidence="1">
    <location>
        <begin position="13"/>
        <end position="50"/>
    </location>
</feature>
<sequence>MNWTLWSSSWGYQKTLPSSISSSDRSSSRARQSGKKWHQGGESQETKEGATISGLISASACLNAESPRTALSSVKITSSASTTLKRIYTSKYSDMYAFRSDIKAVKIGIISQFQRRNRIYKEEQRKLRAASQKTDGGDGKDNHH</sequence>
<dbReference type="EMBL" id="VDCV01000014">
    <property type="protein sequence ID" value="KAB5527433.1"/>
    <property type="molecule type" value="Genomic_DNA"/>
</dbReference>
<proteinExistence type="predicted"/>
<feature type="compositionally biased region" description="Low complexity" evidence="1">
    <location>
        <begin position="18"/>
        <end position="31"/>
    </location>
</feature>
<gene>
    <name evidence="2" type="ORF">DKX38_021280</name>
</gene>
<name>A0A5N5KC94_9ROSI</name>
<reference evidence="3" key="1">
    <citation type="journal article" date="2019" name="Gigascience">
        <title>De novo genome assembly of the endangered Acer yangbiense, a plant species with extremely small populations endemic to Yunnan Province, China.</title>
        <authorList>
            <person name="Yang J."/>
            <person name="Wariss H.M."/>
            <person name="Tao L."/>
            <person name="Zhang R."/>
            <person name="Yun Q."/>
            <person name="Hollingsworth P."/>
            <person name="Dao Z."/>
            <person name="Luo G."/>
            <person name="Guo H."/>
            <person name="Ma Y."/>
            <person name="Sun W."/>
        </authorList>
    </citation>
    <scope>NUCLEOTIDE SEQUENCE [LARGE SCALE GENOMIC DNA]</scope>
    <source>
        <strain evidence="3">cv. br00</strain>
    </source>
</reference>
<evidence type="ECO:0000313" key="2">
    <source>
        <dbReference type="EMBL" id="KAB5527433.1"/>
    </source>
</evidence>
<dbReference type="AlphaFoldDB" id="A0A5N5KC94"/>